<evidence type="ECO:0000256" key="1">
    <source>
        <dbReference type="SAM" id="Phobius"/>
    </source>
</evidence>
<comment type="caution">
    <text evidence="2">The sequence shown here is derived from an EMBL/GenBank/DDBJ whole genome shotgun (WGS) entry which is preliminary data.</text>
</comment>
<keyword evidence="1" id="KW-0812">Transmembrane</keyword>
<accession>A0AAE1JYX6</accession>
<dbReference type="AlphaFoldDB" id="A0AAE1JYX6"/>
<name>A0AAE1JYX6_9FABA</name>
<feature type="transmembrane region" description="Helical" evidence="1">
    <location>
        <begin position="6"/>
        <end position="26"/>
    </location>
</feature>
<organism evidence="2 3">
    <name type="scientific">Acacia crassicarpa</name>
    <name type="common">northern wattle</name>
    <dbReference type="NCBI Taxonomy" id="499986"/>
    <lineage>
        <taxon>Eukaryota</taxon>
        <taxon>Viridiplantae</taxon>
        <taxon>Streptophyta</taxon>
        <taxon>Embryophyta</taxon>
        <taxon>Tracheophyta</taxon>
        <taxon>Spermatophyta</taxon>
        <taxon>Magnoliopsida</taxon>
        <taxon>eudicotyledons</taxon>
        <taxon>Gunneridae</taxon>
        <taxon>Pentapetalae</taxon>
        <taxon>rosids</taxon>
        <taxon>fabids</taxon>
        <taxon>Fabales</taxon>
        <taxon>Fabaceae</taxon>
        <taxon>Caesalpinioideae</taxon>
        <taxon>mimosoid clade</taxon>
        <taxon>Acacieae</taxon>
        <taxon>Acacia</taxon>
    </lineage>
</organism>
<dbReference type="EMBL" id="JAWXYG010000003">
    <property type="protein sequence ID" value="KAK4276568.1"/>
    <property type="molecule type" value="Genomic_DNA"/>
</dbReference>
<dbReference type="PANTHER" id="PTHR38396">
    <property type="entry name" value="TRANSMEMBRANE PROTEIN"/>
    <property type="match status" value="1"/>
</dbReference>
<evidence type="ECO:0000313" key="3">
    <source>
        <dbReference type="Proteomes" id="UP001293593"/>
    </source>
</evidence>
<gene>
    <name evidence="2" type="ORF">QN277_014700</name>
</gene>
<sequence>MSERTFVPIFVFWAFLTIITPTLVLLSENSKRDFYLYGNSTEVADSRRMMDYREYAIKKTTPRATAVAVEELTPAPAQAPIVSLVTGANLTASHRNGSLGSNTSDHGLTQVVFPRKHLKQTKPHSMQLAGT</sequence>
<evidence type="ECO:0000313" key="2">
    <source>
        <dbReference type="EMBL" id="KAK4276568.1"/>
    </source>
</evidence>
<keyword evidence="1" id="KW-1133">Transmembrane helix</keyword>
<dbReference type="Proteomes" id="UP001293593">
    <property type="component" value="Unassembled WGS sequence"/>
</dbReference>
<proteinExistence type="predicted"/>
<keyword evidence="3" id="KW-1185">Reference proteome</keyword>
<reference evidence="2" key="1">
    <citation type="submission" date="2023-10" db="EMBL/GenBank/DDBJ databases">
        <title>Chromosome-level genome of the transformable northern wattle, Acacia crassicarpa.</title>
        <authorList>
            <person name="Massaro I."/>
            <person name="Sinha N.R."/>
            <person name="Poethig S."/>
            <person name="Leichty A.R."/>
        </authorList>
    </citation>
    <scope>NUCLEOTIDE SEQUENCE</scope>
    <source>
        <strain evidence="2">Acra3RX</strain>
        <tissue evidence="2">Leaf</tissue>
    </source>
</reference>
<dbReference type="PANTHER" id="PTHR38396:SF1">
    <property type="entry name" value="TRANSMEMBRANE PROTEIN"/>
    <property type="match status" value="1"/>
</dbReference>
<keyword evidence="1" id="KW-0472">Membrane</keyword>
<protein>
    <submittedName>
        <fullName evidence="2">Uncharacterized protein</fullName>
    </submittedName>
</protein>